<accession>A0A8J5JFK1</accession>
<protein>
    <submittedName>
        <fullName evidence="2">Uncharacterized protein</fullName>
    </submittedName>
</protein>
<gene>
    <name evidence="2" type="ORF">JG688_00002154</name>
</gene>
<feature type="signal peptide" evidence="1">
    <location>
        <begin position="1"/>
        <end position="21"/>
    </location>
</feature>
<reference evidence="2" key="1">
    <citation type="submission" date="2021-01" db="EMBL/GenBank/DDBJ databases">
        <title>Phytophthora aleatoria, a newly-described species from Pinus radiata is distinct from Phytophthora cactorum isolates based on comparative genomics.</title>
        <authorList>
            <person name="Mcdougal R."/>
            <person name="Panda P."/>
            <person name="Williams N."/>
            <person name="Studholme D.J."/>
        </authorList>
    </citation>
    <scope>NUCLEOTIDE SEQUENCE</scope>
    <source>
        <strain evidence="2">NZFS 4037</strain>
    </source>
</reference>
<sequence length="261" mass="29402">MNSFVKILGLLLVATVSVASAKMQVWVYAGAYLGADRWSMKFSTTQKCYTFSSCLDDDSVGADWEGIDASAVVFYEKEQCQGSKLISRTFPKGQVMFSFDKGAKSFMVWSDGITMALSHTTAYLFCFFTPFVAHDVTTWSGTVTFYNNRWHDISGGSYEYHIDDSQQCINLSCYNDRATSAKWSDIVKWGAFDGKSRIAFYTGKDCTGTVKDWDIKHPNGFPGNFFLDGIDNEISSFMIWQFSKEVKSTSLPCPWDFKCCL</sequence>
<comment type="caution">
    <text evidence="2">The sequence shown here is derived from an EMBL/GenBank/DDBJ whole genome shotgun (WGS) entry which is preliminary data.</text>
</comment>
<evidence type="ECO:0000313" key="2">
    <source>
        <dbReference type="EMBL" id="KAG6975651.1"/>
    </source>
</evidence>
<name>A0A8J5JFK1_9STRA</name>
<dbReference type="Proteomes" id="UP000709295">
    <property type="component" value="Unassembled WGS sequence"/>
</dbReference>
<evidence type="ECO:0000313" key="3">
    <source>
        <dbReference type="Proteomes" id="UP000709295"/>
    </source>
</evidence>
<organism evidence="2 3">
    <name type="scientific">Phytophthora aleatoria</name>
    <dbReference type="NCBI Taxonomy" id="2496075"/>
    <lineage>
        <taxon>Eukaryota</taxon>
        <taxon>Sar</taxon>
        <taxon>Stramenopiles</taxon>
        <taxon>Oomycota</taxon>
        <taxon>Peronosporomycetes</taxon>
        <taxon>Peronosporales</taxon>
        <taxon>Peronosporaceae</taxon>
        <taxon>Phytophthora</taxon>
    </lineage>
</organism>
<keyword evidence="3" id="KW-1185">Reference proteome</keyword>
<keyword evidence="1" id="KW-0732">Signal</keyword>
<feature type="chain" id="PRO_5035248038" evidence="1">
    <location>
        <begin position="22"/>
        <end position="261"/>
    </location>
</feature>
<dbReference type="AlphaFoldDB" id="A0A8J5JFK1"/>
<evidence type="ECO:0000256" key="1">
    <source>
        <dbReference type="SAM" id="SignalP"/>
    </source>
</evidence>
<proteinExistence type="predicted"/>
<dbReference type="EMBL" id="JAENGY010000054">
    <property type="protein sequence ID" value="KAG6975651.1"/>
    <property type="molecule type" value="Genomic_DNA"/>
</dbReference>